<dbReference type="PANTHER" id="PTHR35193">
    <property type="entry name" value="MUCIN 13A, CELL SURFACE-ASSOCIATED-RELATED"/>
    <property type="match status" value="1"/>
</dbReference>
<dbReference type="Pfam" id="PF00024">
    <property type="entry name" value="PAN_1"/>
    <property type="match status" value="2"/>
</dbReference>
<evidence type="ECO:0000313" key="3">
    <source>
        <dbReference type="EMBL" id="KAK5982591.1"/>
    </source>
</evidence>
<feature type="region of interest" description="Disordered" evidence="1">
    <location>
        <begin position="566"/>
        <end position="589"/>
    </location>
</feature>
<feature type="compositionally biased region" description="Low complexity" evidence="1">
    <location>
        <begin position="171"/>
        <end position="182"/>
    </location>
</feature>
<comment type="caution">
    <text evidence="3">The sequence shown here is derived from an EMBL/GenBank/DDBJ whole genome shotgun (WGS) entry which is preliminary data.</text>
</comment>
<feature type="compositionally biased region" description="Low complexity" evidence="1">
    <location>
        <begin position="579"/>
        <end position="588"/>
    </location>
</feature>
<feature type="compositionally biased region" description="Basic and acidic residues" evidence="1">
    <location>
        <begin position="491"/>
        <end position="512"/>
    </location>
</feature>
<dbReference type="EMBL" id="WIXE01004927">
    <property type="protein sequence ID" value="KAK5982591.1"/>
    <property type="molecule type" value="Genomic_DNA"/>
</dbReference>
<organism evidence="3 4">
    <name type="scientific">Trichostrongylus colubriformis</name>
    <name type="common">Black scour worm</name>
    <dbReference type="NCBI Taxonomy" id="6319"/>
    <lineage>
        <taxon>Eukaryota</taxon>
        <taxon>Metazoa</taxon>
        <taxon>Ecdysozoa</taxon>
        <taxon>Nematoda</taxon>
        <taxon>Chromadorea</taxon>
        <taxon>Rhabditida</taxon>
        <taxon>Rhabditina</taxon>
        <taxon>Rhabditomorpha</taxon>
        <taxon>Strongyloidea</taxon>
        <taxon>Trichostrongylidae</taxon>
        <taxon>Trichostrongylus</taxon>
    </lineage>
</organism>
<feature type="region of interest" description="Disordered" evidence="1">
    <location>
        <begin position="69"/>
        <end position="105"/>
    </location>
</feature>
<feature type="compositionally biased region" description="Polar residues" evidence="1">
    <location>
        <begin position="69"/>
        <end position="90"/>
    </location>
</feature>
<evidence type="ECO:0000259" key="2">
    <source>
        <dbReference type="PROSITE" id="PS50948"/>
    </source>
</evidence>
<dbReference type="Proteomes" id="UP001331761">
    <property type="component" value="Unassembled WGS sequence"/>
</dbReference>
<feature type="non-terminal residue" evidence="3">
    <location>
        <position position="1"/>
    </location>
</feature>
<reference evidence="3 4" key="1">
    <citation type="submission" date="2019-10" db="EMBL/GenBank/DDBJ databases">
        <title>Assembly and Annotation for the nematode Trichostrongylus colubriformis.</title>
        <authorList>
            <person name="Martin J."/>
        </authorList>
    </citation>
    <scope>NUCLEOTIDE SEQUENCE [LARGE SCALE GENOMIC DNA]</scope>
    <source>
        <strain evidence="3">G859</strain>
        <tissue evidence="3">Whole worm</tissue>
    </source>
</reference>
<feature type="domain" description="Apple" evidence="2">
    <location>
        <begin position="344"/>
        <end position="426"/>
    </location>
</feature>
<dbReference type="SMART" id="SM00473">
    <property type="entry name" value="PAN_AP"/>
    <property type="match status" value="2"/>
</dbReference>
<feature type="domain" description="Apple" evidence="2">
    <location>
        <begin position="217"/>
        <end position="301"/>
    </location>
</feature>
<evidence type="ECO:0000313" key="4">
    <source>
        <dbReference type="Proteomes" id="UP001331761"/>
    </source>
</evidence>
<feature type="region of interest" description="Disordered" evidence="1">
    <location>
        <begin position="446"/>
        <end position="512"/>
    </location>
</feature>
<name>A0AAN8IQW2_TRICO</name>
<proteinExistence type="predicted"/>
<sequence>RCLCADTFSALRLHRCQSLQWYSNGKCVLNRGSHLGRYDLIEDRSAIYQYINCDVQVLLDIASKVCKSTNTSTSSTDVLEQGLMTSTTEKPSSRRPLHRSESTEIPTVSWRFLTTPASIIPSTTTETTTTAEWTTTEEYSSTELSTTEERSTEVTSTEPTKIPEDTEANGTSTEAITETESTQPTTEKELESSTSVPSQESHRNTTDISLNIVNNGCFEEIPSYVMTNVAGGLEHDVSMDECKCFCSNSKSSRRYSFECLSATYYHEERDCILNLDDRHHSPQLLEKQNSDSAVTYLGITCGKEETNASLTKELFNANCQRVTQPPTTTSAPKKRKMGVNSDKCFLELSDFVLEGTALAIETMISHQECKCRCLNGESRYGEPCQSFQYYFDSSTCLINKQNRFSNPESFNFVPSSQKRSYFEHRCATRDDVRMKYFADFCSSDSVETQNNTADTDSKSKKSRQEMEKNGRGADSSHEIGTKETTTTPSLKSRDIENEEVHESKVSEKAKEKGKVETIVLPLVPMVYNRTEPPPPKWNSDNRTSGGYGGYHKVEPKTEKPFMIPEAESEEDVNAPRRLTTTPSTTTTTERPKMKRYVVVRDLLFLEIFIENPQGRFELKSEKSRQEELF</sequence>
<dbReference type="AlphaFoldDB" id="A0AAN8IQW2"/>
<feature type="compositionally biased region" description="Basic and acidic residues" evidence="1">
    <location>
        <begin position="455"/>
        <end position="481"/>
    </location>
</feature>
<feature type="compositionally biased region" description="Low complexity" evidence="1">
    <location>
        <begin position="122"/>
        <end position="145"/>
    </location>
</feature>
<dbReference type="InterPro" id="IPR003609">
    <property type="entry name" value="Pan_app"/>
</dbReference>
<gene>
    <name evidence="3" type="ORF">GCK32_011065</name>
</gene>
<dbReference type="SUPFAM" id="SSF57414">
    <property type="entry name" value="Hairpin loop containing domain-like"/>
    <property type="match status" value="2"/>
</dbReference>
<keyword evidence="4" id="KW-1185">Reference proteome</keyword>
<feature type="region of interest" description="Disordered" evidence="1">
    <location>
        <begin position="119"/>
        <end position="205"/>
    </location>
</feature>
<protein>
    <recommendedName>
        <fullName evidence="2">Apple domain-containing protein</fullName>
    </recommendedName>
</protein>
<evidence type="ECO:0000256" key="1">
    <source>
        <dbReference type="SAM" id="MobiDB-lite"/>
    </source>
</evidence>
<accession>A0AAN8IQW2</accession>
<dbReference type="PANTHER" id="PTHR35193:SF5">
    <property type="entry name" value="FLOCCULATION PROTEIN FLO11"/>
    <property type="match status" value="1"/>
</dbReference>
<dbReference type="CDD" id="cd01099">
    <property type="entry name" value="PAN_AP_HGF"/>
    <property type="match status" value="2"/>
</dbReference>
<dbReference type="PROSITE" id="PS50948">
    <property type="entry name" value="PAN"/>
    <property type="match status" value="2"/>
</dbReference>
<dbReference type="Gene3D" id="3.50.4.10">
    <property type="entry name" value="Hepatocyte Growth Factor"/>
    <property type="match status" value="2"/>
</dbReference>